<name>A0A0U1L883_9FIRM</name>
<evidence type="ECO:0000313" key="2">
    <source>
        <dbReference type="Proteomes" id="UP000049855"/>
    </source>
</evidence>
<keyword evidence="2" id="KW-1185">Reference proteome</keyword>
<reference evidence="2" key="1">
    <citation type="submission" date="2015-03" db="EMBL/GenBank/DDBJ databases">
        <authorList>
            <person name="Nijsse Bart"/>
        </authorList>
    </citation>
    <scope>NUCLEOTIDE SEQUENCE [LARGE SCALE GENOMIC DNA]</scope>
</reference>
<dbReference type="Proteomes" id="UP000049855">
    <property type="component" value="Unassembled WGS sequence"/>
</dbReference>
<dbReference type="EMBL" id="CTRP01000016">
    <property type="protein sequence ID" value="CQR75104.1"/>
    <property type="molecule type" value="Genomic_DNA"/>
</dbReference>
<evidence type="ECO:0000313" key="1">
    <source>
        <dbReference type="EMBL" id="CQR75104.1"/>
    </source>
</evidence>
<sequence>MPKAVITFIADYSKCESLEDQTPFIIIANLIFISLMFLV</sequence>
<dbReference type="AlphaFoldDB" id="A0A0U1L883"/>
<organism evidence="1 2">
    <name type="scientific">Sporomusa ovata</name>
    <dbReference type="NCBI Taxonomy" id="2378"/>
    <lineage>
        <taxon>Bacteria</taxon>
        <taxon>Bacillati</taxon>
        <taxon>Bacillota</taxon>
        <taxon>Negativicutes</taxon>
        <taxon>Selenomonadales</taxon>
        <taxon>Sporomusaceae</taxon>
        <taxon>Sporomusa</taxon>
    </lineage>
</organism>
<proteinExistence type="predicted"/>
<accession>A0A0U1L883</accession>
<protein>
    <submittedName>
        <fullName evidence="1">Uncharacterized protein</fullName>
    </submittedName>
</protein>
<gene>
    <name evidence="1" type="ORF">SpAn4DRAFT_4468</name>
</gene>